<dbReference type="PANTHER" id="PTHR22911:SF6">
    <property type="entry name" value="SOLUTE CARRIER FAMILY 35 MEMBER G1"/>
    <property type="match status" value="1"/>
</dbReference>
<dbReference type="PANTHER" id="PTHR22911">
    <property type="entry name" value="ACYL-MALONYL CONDENSING ENZYME-RELATED"/>
    <property type="match status" value="1"/>
</dbReference>
<feature type="transmembrane region" description="Helical" evidence="6">
    <location>
        <begin position="37"/>
        <end position="54"/>
    </location>
</feature>
<feature type="transmembrane region" description="Helical" evidence="6">
    <location>
        <begin position="209"/>
        <end position="231"/>
    </location>
</feature>
<proteinExistence type="inferred from homology"/>
<evidence type="ECO:0000313" key="8">
    <source>
        <dbReference type="EMBL" id="HIX05482.1"/>
    </source>
</evidence>
<reference evidence="8" key="2">
    <citation type="submission" date="2021-04" db="EMBL/GenBank/DDBJ databases">
        <authorList>
            <person name="Gilroy R."/>
        </authorList>
    </citation>
    <scope>NUCLEOTIDE SEQUENCE</scope>
    <source>
        <strain evidence="8">2239</strain>
    </source>
</reference>
<feature type="transmembrane region" description="Helical" evidence="6">
    <location>
        <begin position="178"/>
        <end position="197"/>
    </location>
</feature>
<comment type="caution">
    <text evidence="8">The sequence shown here is derived from an EMBL/GenBank/DDBJ whole genome shotgun (WGS) entry which is preliminary data.</text>
</comment>
<dbReference type="InterPro" id="IPR000620">
    <property type="entry name" value="EamA_dom"/>
</dbReference>
<evidence type="ECO:0000256" key="5">
    <source>
        <dbReference type="ARBA" id="ARBA00023136"/>
    </source>
</evidence>
<gene>
    <name evidence="8" type="ORF">H9865_05170</name>
</gene>
<evidence type="ECO:0000313" key="9">
    <source>
        <dbReference type="Proteomes" id="UP000824193"/>
    </source>
</evidence>
<feature type="transmembrane region" description="Helical" evidence="6">
    <location>
        <begin position="121"/>
        <end position="140"/>
    </location>
</feature>
<evidence type="ECO:0000256" key="2">
    <source>
        <dbReference type="ARBA" id="ARBA00007362"/>
    </source>
</evidence>
<feature type="domain" description="EamA" evidence="7">
    <location>
        <begin position="6"/>
        <end position="137"/>
    </location>
</feature>
<reference evidence="8" key="1">
    <citation type="journal article" date="2021" name="PeerJ">
        <title>Extensive microbial diversity within the chicken gut microbiome revealed by metagenomics and culture.</title>
        <authorList>
            <person name="Gilroy R."/>
            <person name="Ravi A."/>
            <person name="Getino M."/>
            <person name="Pursley I."/>
            <person name="Horton D.L."/>
            <person name="Alikhan N.F."/>
            <person name="Baker D."/>
            <person name="Gharbi K."/>
            <person name="Hall N."/>
            <person name="Watson M."/>
            <person name="Adriaenssens E.M."/>
            <person name="Foster-Nyarko E."/>
            <person name="Jarju S."/>
            <person name="Secka A."/>
            <person name="Antonio M."/>
            <person name="Oren A."/>
            <person name="Chaudhuri R.R."/>
            <person name="La Ragione R."/>
            <person name="Hildebrand F."/>
            <person name="Pallen M.J."/>
        </authorList>
    </citation>
    <scope>NUCLEOTIDE SEQUENCE</scope>
    <source>
        <strain evidence="8">2239</strain>
    </source>
</reference>
<name>A0A9D1V3N4_9FIRM</name>
<feature type="transmembrane region" description="Helical" evidence="6">
    <location>
        <begin position="7"/>
        <end position="25"/>
    </location>
</feature>
<evidence type="ECO:0000256" key="6">
    <source>
        <dbReference type="SAM" id="Phobius"/>
    </source>
</evidence>
<comment type="subcellular location">
    <subcellularLocation>
        <location evidence="1">Membrane</location>
        <topology evidence="1">Multi-pass membrane protein</topology>
    </subcellularLocation>
</comment>
<dbReference type="Pfam" id="PF00892">
    <property type="entry name" value="EamA"/>
    <property type="match status" value="1"/>
</dbReference>
<evidence type="ECO:0000256" key="1">
    <source>
        <dbReference type="ARBA" id="ARBA00004141"/>
    </source>
</evidence>
<keyword evidence="3 6" id="KW-0812">Transmembrane</keyword>
<keyword evidence="4 6" id="KW-1133">Transmembrane helix</keyword>
<organism evidence="8 9">
    <name type="scientific">Candidatus Allofournierella pullicola</name>
    <dbReference type="NCBI Taxonomy" id="2838596"/>
    <lineage>
        <taxon>Bacteria</taxon>
        <taxon>Bacillati</taxon>
        <taxon>Bacillota</taxon>
        <taxon>Clostridia</taxon>
        <taxon>Eubacteriales</taxon>
        <taxon>Oscillospiraceae</taxon>
        <taxon>Allofournierella</taxon>
    </lineage>
</organism>
<dbReference type="InterPro" id="IPR037185">
    <property type="entry name" value="EmrE-like"/>
</dbReference>
<protein>
    <submittedName>
        <fullName evidence="8">DMT family transporter</fullName>
    </submittedName>
</protein>
<keyword evidence="5 6" id="KW-0472">Membrane</keyword>
<dbReference type="Proteomes" id="UP000824193">
    <property type="component" value="Unassembled WGS sequence"/>
</dbReference>
<dbReference type="SUPFAM" id="SSF103481">
    <property type="entry name" value="Multidrug resistance efflux transporter EmrE"/>
    <property type="match status" value="2"/>
</dbReference>
<dbReference type="EMBL" id="DXFW01000013">
    <property type="protein sequence ID" value="HIX05482.1"/>
    <property type="molecule type" value="Genomic_DNA"/>
</dbReference>
<feature type="transmembrane region" description="Helical" evidence="6">
    <location>
        <begin position="146"/>
        <end position="166"/>
    </location>
</feature>
<accession>A0A9D1V3N4</accession>
<dbReference type="GO" id="GO:0016020">
    <property type="term" value="C:membrane"/>
    <property type="evidence" value="ECO:0007669"/>
    <property type="project" value="UniProtKB-SubCell"/>
</dbReference>
<dbReference type="AlphaFoldDB" id="A0A9D1V3N4"/>
<evidence type="ECO:0000256" key="4">
    <source>
        <dbReference type="ARBA" id="ARBA00022989"/>
    </source>
</evidence>
<evidence type="ECO:0000256" key="3">
    <source>
        <dbReference type="ARBA" id="ARBA00022692"/>
    </source>
</evidence>
<evidence type="ECO:0000259" key="7">
    <source>
        <dbReference type="Pfam" id="PF00892"/>
    </source>
</evidence>
<feature type="transmembrane region" description="Helical" evidence="6">
    <location>
        <begin position="261"/>
        <end position="280"/>
    </location>
</feature>
<comment type="similarity">
    <text evidence="2">Belongs to the EamA transporter family.</text>
</comment>
<sequence>MDKRYKGVFYILLSAFFFALMALLVRLAGDLPAVQKSFFRNLVALFFAAAVLVKKRPAVKMEKADWWYMFLRSSFGTLGVLCNFYAVDHLLLADASMLNKMSPFFAIVLSALLLKEKLTPFQLGAVAAAFCGVLLVVKPTGQNMTLFPALIGLLGGFGAGFAYTMVHLLGTRGVPGPFIVFCFSLFSCLVTGPMMLAEFVPMTSAQLGILFLVGLSAAFAQFSITAAYSCAPAREISVFDYSQILFSALLGFLFFRQVPDGLSWLGYLIIVATAAANFLYNLRRTA</sequence>
<feature type="transmembrane region" description="Helical" evidence="6">
    <location>
        <begin position="66"/>
        <end position="86"/>
    </location>
</feature>